<evidence type="ECO:0000256" key="4">
    <source>
        <dbReference type="ARBA" id="ARBA00022927"/>
    </source>
</evidence>
<evidence type="ECO:0000256" key="6">
    <source>
        <dbReference type="ARBA" id="ARBA00023054"/>
    </source>
</evidence>
<keyword evidence="4" id="KW-0653">Protein transport</keyword>
<feature type="transmembrane region" description="Helical" evidence="9">
    <location>
        <begin position="193"/>
        <end position="212"/>
    </location>
</feature>
<keyword evidence="5 9" id="KW-1133">Transmembrane helix</keyword>
<reference evidence="11" key="1">
    <citation type="submission" date="2022-11" db="EMBL/GenBank/DDBJ databases">
        <authorList>
            <person name="Morgan W.R."/>
            <person name="Tartar A."/>
        </authorList>
    </citation>
    <scope>NUCLEOTIDE SEQUENCE</scope>
    <source>
        <strain evidence="11">ARSEF 373</strain>
    </source>
</reference>
<dbReference type="Gene3D" id="1.20.5.110">
    <property type="match status" value="1"/>
</dbReference>
<evidence type="ECO:0000256" key="5">
    <source>
        <dbReference type="ARBA" id="ARBA00022989"/>
    </source>
</evidence>
<dbReference type="GO" id="GO:0000149">
    <property type="term" value="F:SNARE binding"/>
    <property type="evidence" value="ECO:0007669"/>
    <property type="project" value="TreeGrafter"/>
</dbReference>
<dbReference type="Proteomes" id="UP001146120">
    <property type="component" value="Unassembled WGS sequence"/>
</dbReference>
<dbReference type="GO" id="GO:0006886">
    <property type="term" value="P:intracellular protein transport"/>
    <property type="evidence" value="ECO:0007669"/>
    <property type="project" value="InterPro"/>
</dbReference>
<dbReference type="CDD" id="cd15862">
    <property type="entry name" value="SNARE_Vti1"/>
    <property type="match status" value="1"/>
</dbReference>
<evidence type="ECO:0000256" key="8">
    <source>
        <dbReference type="SAM" id="Coils"/>
    </source>
</evidence>
<evidence type="ECO:0000313" key="11">
    <source>
        <dbReference type="EMBL" id="DAZ95268.1"/>
    </source>
</evidence>
<sequence>MAAKFAGYVEDFESARGDALKAVDAYASCKDKDKRAELHSDATNAIEEVERYVRILENEAKSATSTAEKRKLNGQVGHCKTQLASLKSNLEKAMLVGDSRAKAADRPNDGNKRDRCNLIDSRAMLRRNGRHLNEAQRTLAETEAIATNVTNNLQGQRGALERANMDVQQAQADTAEAKGYLRRLTIKAFTNKICLILVIICLIVAIALVSYYKWYPRNKTDVLHILPTPTPTAVAPSSAAVSTNTSNSSRVLRWL</sequence>
<comment type="subcellular location">
    <subcellularLocation>
        <location evidence="1">Membrane</location>
        <topology evidence="1">Single-pass type IV membrane protein</topology>
    </subcellularLocation>
</comment>
<keyword evidence="12" id="KW-1185">Reference proteome</keyword>
<feature type="domain" description="Vesicle transport v-SNARE N-terminal" evidence="10">
    <location>
        <begin position="1"/>
        <end position="93"/>
    </location>
</feature>
<gene>
    <name evidence="11" type="ORF">N0F65_007758</name>
</gene>
<evidence type="ECO:0000259" key="10">
    <source>
        <dbReference type="Pfam" id="PF05008"/>
    </source>
</evidence>
<dbReference type="Pfam" id="PF05008">
    <property type="entry name" value="V-SNARE"/>
    <property type="match status" value="1"/>
</dbReference>
<dbReference type="GO" id="GO:0005789">
    <property type="term" value="C:endoplasmic reticulum membrane"/>
    <property type="evidence" value="ECO:0007669"/>
    <property type="project" value="TreeGrafter"/>
</dbReference>
<accession>A0AAV2YN84</accession>
<feature type="coiled-coil region" evidence="8">
    <location>
        <begin position="39"/>
        <end position="66"/>
    </location>
</feature>
<dbReference type="GO" id="GO:0031902">
    <property type="term" value="C:late endosome membrane"/>
    <property type="evidence" value="ECO:0007669"/>
    <property type="project" value="TreeGrafter"/>
</dbReference>
<evidence type="ECO:0000256" key="1">
    <source>
        <dbReference type="ARBA" id="ARBA00004211"/>
    </source>
</evidence>
<dbReference type="Gene3D" id="1.20.58.400">
    <property type="entry name" value="t-snare proteins"/>
    <property type="match status" value="1"/>
</dbReference>
<keyword evidence="2" id="KW-0813">Transport</keyword>
<dbReference type="GO" id="GO:0031201">
    <property type="term" value="C:SNARE complex"/>
    <property type="evidence" value="ECO:0007669"/>
    <property type="project" value="TreeGrafter"/>
</dbReference>
<name>A0AAV2YN84_9STRA</name>
<evidence type="ECO:0000256" key="7">
    <source>
        <dbReference type="ARBA" id="ARBA00023136"/>
    </source>
</evidence>
<evidence type="ECO:0000256" key="2">
    <source>
        <dbReference type="ARBA" id="ARBA00022448"/>
    </source>
</evidence>
<dbReference type="SUPFAM" id="SSF58038">
    <property type="entry name" value="SNARE fusion complex"/>
    <property type="match status" value="1"/>
</dbReference>
<dbReference type="AlphaFoldDB" id="A0AAV2YN84"/>
<comment type="caution">
    <text evidence="11">The sequence shown here is derived from an EMBL/GenBank/DDBJ whole genome shotgun (WGS) entry which is preliminary data.</text>
</comment>
<dbReference type="InterPro" id="IPR007705">
    <property type="entry name" value="Vesicle_trsprt_v-SNARE_N"/>
</dbReference>
<dbReference type="GO" id="GO:0005794">
    <property type="term" value="C:Golgi apparatus"/>
    <property type="evidence" value="ECO:0007669"/>
    <property type="project" value="TreeGrafter"/>
</dbReference>
<dbReference type="InterPro" id="IPR038407">
    <property type="entry name" value="v-SNARE_N_sf"/>
</dbReference>
<evidence type="ECO:0000313" key="12">
    <source>
        <dbReference type="Proteomes" id="UP001146120"/>
    </source>
</evidence>
<feature type="coiled-coil region" evidence="8">
    <location>
        <begin position="132"/>
        <end position="173"/>
    </location>
</feature>
<dbReference type="PANTHER" id="PTHR21230">
    <property type="entry name" value="VESICLE TRANSPORT V-SNARE PROTEIN VTI1-RELATED"/>
    <property type="match status" value="1"/>
</dbReference>
<keyword evidence="6 8" id="KW-0175">Coiled coil</keyword>
<dbReference type="EMBL" id="DAKRPA010000211">
    <property type="protein sequence ID" value="DAZ95268.1"/>
    <property type="molecule type" value="Genomic_DNA"/>
</dbReference>
<protein>
    <recommendedName>
        <fullName evidence="10">Vesicle transport v-SNARE N-terminal domain-containing protein</fullName>
    </recommendedName>
</protein>
<evidence type="ECO:0000256" key="9">
    <source>
        <dbReference type="SAM" id="Phobius"/>
    </source>
</evidence>
<keyword evidence="7 9" id="KW-0472">Membrane</keyword>
<organism evidence="11 12">
    <name type="scientific">Lagenidium giganteum</name>
    <dbReference type="NCBI Taxonomy" id="4803"/>
    <lineage>
        <taxon>Eukaryota</taxon>
        <taxon>Sar</taxon>
        <taxon>Stramenopiles</taxon>
        <taxon>Oomycota</taxon>
        <taxon>Peronosporomycetes</taxon>
        <taxon>Pythiales</taxon>
        <taxon>Pythiaceae</taxon>
    </lineage>
</organism>
<dbReference type="GO" id="GO:0005484">
    <property type="term" value="F:SNAP receptor activity"/>
    <property type="evidence" value="ECO:0007669"/>
    <property type="project" value="TreeGrafter"/>
</dbReference>
<keyword evidence="3 9" id="KW-0812">Transmembrane</keyword>
<evidence type="ECO:0000256" key="3">
    <source>
        <dbReference type="ARBA" id="ARBA00022692"/>
    </source>
</evidence>
<dbReference type="Pfam" id="PF12352">
    <property type="entry name" value="V-SNARE_C"/>
    <property type="match status" value="1"/>
</dbReference>
<dbReference type="GO" id="GO:0012507">
    <property type="term" value="C:ER to Golgi transport vesicle membrane"/>
    <property type="evidence" value="ECO:0007669"/>
    <property type="project" value="TreeGrafter"/>
</dbReference>
<dbReference type="GO" id="GO:0006906">
    <property type="term" value="P:vesicle fusion"/>
    <property type="evidence" value="ECO:0007669"/>
    <property type="project" value="TreeGrafter"/>
</dbReference>
<dbReference type="PANTHER" id="PTHR21230:SF26">
    <property type="entry name" value="VESICLE TRANSPORT THROUGH INTERACTION WITH T-SNARES HOMOLOG 1A"/>
    <property type="match status" value="1"/>
</dbReference>
<reference evidence="11" key="2">
    <citation type="journal article" date="2023" name="Microbiol Resour">
        <title>Decontamination and Annotation of the Draft Genome Sequence of the Oomycete Lagenidium giganteum ARSEF 373.</title>
        <authorList>
            <person name="Morgan W.R."/>
            <person name="Tartar A."/>
        </authorList>
    </citation>
    <scope>NUCLEOTIDE SEQUENCE</scope>
    <source>
        <strain evidence="11">ARSEF 373</strain>
    </source>
</reference>
<proteinExistence type="predicted"/>